<keyword evidence="1" id="KW-0732">Signal</keyword>
<reference evidence="2" key="1">
    <citation type="submission" date="2015-01" db="EMBL/GenBank/DDBJ databases">
        <title>The Genome Sequence of Cryptococcus gattii CA1280.</title>
        <authorList>
            <consortium name="The Broad Institute Genomics Platform"/>
            <person name="Cuomo C."/>
            <person name="Litvintseva A."/>
            <person name="Chen Y."/>
            <person name="Heitman J."/>
            <person name="Sun S."/>
            <person name="Springer D."/>
            <person name="Dromer F."/>
            <person name="Young S."/>
            <person name="Zeng Q."/>
            <person name="Gargeya S."/>
            <person name="Abouelleil A."/>
            <person name="Alvarado L."/>
            <person name="Chapman S.B."/>
            <person name="Gainer-Dewar J."/>
            <person name="Goldberg J."/>
            <person name="Griggs A."/>
            <person name="Gujja S."/>
            <person name="Hansen M."/>
            <person name="Howarth C."/>
            <person name="Imamovic A."/>
            <person name="Larimer J."/>
            <person name="Murphy C."/>
            <person name="Naylor J."/>
            <person name="Pearson M."/>
            <person name="Priest M."/>
            <person name="Roberts A."/>
            <person name="Saif S."/>
            <person name="Shea T."/>
            <person name="Sykes S."/>
            <person name="Wortman J."/>
            <person name="Nusbaum C."/>
            <person name="Birren B."/>
        </authorList>
    </citation>
    <scope>NUCLEOTIDE SEQUENCE [LARGE SCALE GENOMIC DNA]</scope>
    <source>
        <strain evidence="2">CA1280</strain>
    </source>
</reference>
<dbReference type="EMBL" id="KN847988">
    <property type="protein sequence ID" value="KIR45506.1"/>
    <property type="molecule type" value="Genomic_DNA"/>
</dbReference>
<organism evidence="2">
    <name type="scientific">Cryptococcus bacillisporus CA1280</name>
    <dbReference type="NCBI Taxonomy" id="1296109"/>
    <lineage>
        <taxon>Eukaryota</taxon>
        <taxon>Fungi</taxon>
        <taxon>Dikarya</taxon>
        <taxon>Basidiomycota</taxon>
        <taxon>Agaricomycotina</taxon>
        <taxon>Tremellomycetes</taxon>
        <taxon>Tremellales</taxon>
        <taxon>Cryptococcaceae</taxon>
        <taxon>Cryptococcus</taxon>
        <taxon>Cryptococcus gattii species complex</taxon>
    </lineage>
</organism>
<gene>
    <name evidence="2" type="ORF">I312_05215</name>
</gene>
<feature type="chain" id="PRO_5002223432" evidence="1">
    <location>
        <begin position="21"/>
        <end position="50"/>
    </location>
</feature>
<feature type="signal peptide" evidence="1">
    <location>
        <begin position="1"/>
        <end position="20"/>
    </location>
</feature>
<name>A0A0D0VDC0_CRYGA</name>
<accession>A0A0D0VDC0</accession>
<sequence>MIPSLVLLLVVQCMMHRVYADTTILERIPGCCLYSAARLNGDRLGNTKSK</sequence>
<dbReference type="HOGENOM" id="CLU_3124987_0_0_1"/>
<protein>
    <submittedName>
        <fullName evidence="2">Uncharacterized protein</fullName>
    </submittedName>
</protein>
<proteinExistence type="predicted"/>
<dbReference type="AlphaFoldDB" id="A0A0D0VDC0"/>
<evidence type="ECO:0000256" key="1">
    <source>
        <dbReference type="SAM" id="SignalP"/>
    </source>
</evidence>
<evidence type="ECO:0000313" key="2">
    <source>
        <dbReference type="EMBL" id="KIR45506.1"/>
    </source>
</evidence>